<dbReference type="InterPro" id="IPR002539">
    <property type="entry name" value="MaoC-like_dom"/>
</dbReference>
<dbReference type="Gene3D" id="3.10.129.10">
    <property type="entry name" value="Hotdog Thioesterase"/>
    <property type="match status" value="1"/>
</dbReference>
<reference evidence="2 3" key="1">
    <citation type="submission" date="2018-07" db="EMBL/GenBank/DDBJ databases">
        <title>Pseudomonas laoshanensis sp. nov., isolated from soil.</title>
        <authorList>
            <person name="Sun J."/>
            <person name="Yu L."/>
            <person name="Wang M."/>
            <person name="Zhang C."/>
        </authorList>
    </citation>
    <scope>NUCLEOTIDE SEQUENCE [LARGE SCALE GENOMIC DNA]</scope>
    <source>
        <strain evidence="2 3">Y22</strain>
    </source>
</reference>
<dbReference type="InterPro" id="IPR029069">
    <property type="entry name" value="HotDog_dom_sf"/>
</dbReference>
<dbReference type="Proteomes" id="UP000463138">
    <property type="component" value="Unassembled WGS sequence"/>
</dbReference>
<keyword evidence="3" id="KW-1185">Reference proteome</keyword>
<proteinExistence type="predicted"/>
<dbReference type="InterPro" id="IPR052342">
    <property type="entry name" value="MCH/BMMD"/>
</dbReference>
<dbReference type="PANTHER" id="PTHR43664">
    <property type="entry name" value="MONOAMINE OXIDASE-RELATED"/>
    <property type="match status" value="1"/>
</dbReference>
<dbReference type="OrthoDB" id="9759612at2"/>
<dbReference type="Pfam" id="PF01575">
    <property type="entry name" value="MaoC_dehydratas"/>
    <property type="match status" value="1"/>
</dbReference>
<dbReference type="AlphaFoldDB" id="A0A7V7KX54"/>
<protein>
    <submittedName>
        <fullName evidence="2">Dehydratase</fullName>
    </submittedName>
</protein>
<dbReference type="PANTHER" id="PTHR43664:SF1">
    <property type="entry name" value="BETA-METHYLMALYL-COA DEHYDRATASE"/>
    <property type="match status" value="1"/>
</dbReference>
<dbReference type="EMBL" id="QOVF01000003">
    <property type="protein sequence ID" value="KAA0694107.1"/>
    <property type="molecule type" value="Genomic_DNA"/>
</dbReference>
<sequence>METGCESLAIRQSEEFMRYFDDISPGEMLTLGPRPLTEEDSLRFCNEFDRLPVQLDPTQADNSIYGQLIASGLHTLSLTASIVVDGFLMQTSMTGASGMENVRWHRPVTLPNSLSVRVSVLEKKPPKPGKSYGVVKCKLETSDQNGELVMSATVDYLLAVRA</sequence>
<organism evidence="2 3">
    <name type="scientific">Halopseudomonas laoshanensis</name>
    <dbReference type="NCBI Taxonomy" id="2268758"/>
    <lineage>
        <taxon>Bacteria</taxon>
        <taxon>Pseudomonadati</taxon>
        <taxon>Pseudomonadota</taxon>
        <taxon>Gammaproteobacteria</taxon>
        <taxon>Pseudomonadales</taxon>
        <taxon>Pseudomonadaceae</taxon>
        <taxon>Halopseudomonas</taxon>
    </lineage>
</organism>
<evidence type="ECO:0000313" key="2">
    <source>
        <dbReference type="EMBL" id="KAA0694107.1"/>
    </source>
</evidence>
<accession>A0A7V7KX54</accession>
<name>A0A7V7KX54_9GAMM</name>
<dbReference type="SUPFAM" id="SSF54637">
    <property type="entry name" value="Thioesterase/thiol ester dehydrase-isomerase"/>
    <property type="match status" value="1"/>
</dbReference>
<evidence type="ECO:0000259" key="1">
    <source>
        <dbReference type="Pfam" id="PF01575"/>
    </source>
</evidence>
<feature type="domain" description="MaoC-like" evidence="1">
    <location>
        <begin position="32"/>
        <end position="127"/>
    </location>
</feature>
<gene>
    <name evidence="2" type="ORF">DT594_12405</name>
</gene>
<evidence type="ECO:0000313" key="3">
    <source>
        <dbReference type="Proteomes" id="UP000463138"/>
    </source>
</evidence>
<comment type="caution">
    <text evidence="2">The sequence shown here is derived from an EMBL/GenBank/DDBJ whole genome shotgun (WGS) entry which is preliminary data.</text>
</comment>